<dbReference type="EMBL" id="PNIQ01000741">
    <property type="protein sequence ID" value="PMP78334.1"/>
    <property type="molecule type" value="Genomic_DNA"/>
</dbReference>
<dbReference type="AlphaFoldDB" id="A0A2J6X2S7"/>
<evidence type="ECO:0000256" key="1">
    <source>
        <dbReference type="SAM" id="MobiDB-lite"/>
    </source>
</evidence>
<name>A0A2J6X2S7_9CHLR</name>
<reference evidence="3 4" key="1">
    <citation type="submission" date="2018-01" db="EMBL/GenBank/DDBJ databases">
        <title>Metagenomic assembled genomes from two thermal pools in the Uzon Caldera, Kamchatka, Russia.</title>
        <authorList>
            <person name="Wilkins L."/>
            <person name="Ettinger C."/>
        </authorList>
    </citation>
    <scope>NUCLEOTIDE SEQUENCE [LARGE SCALE GENOMIC DNA]</scope>
    <source>
        <strain evidence="3">ZAV-02</strain>
    </source>
</reference>
<feature type="transmembrane region" description="Helical" evidence="2">
    <location>
        <begin position="26"/>
        <end position="46"/>
    </location>
</feature>
<evidence type="ECO:0000256" key="2">
    <source>
        <dbReference type="SAM" id="Phobius"/>
    </source>
</evidence>
<accession>A0A2J6X2S7</accession>
<protein>
    <submittedName>
        <fullName evidence="3">Uncharacterized protein</fullName>
    </submittedName>
</protein>
<feature type="region of interest" description="Disordered" evidence="1">
    <location>
        <begin position="1"/>
        <end position="21"/>
    </location>
</feature>
<evidence type="ECO:0000313" key="4">
    <source>
        <dbReference type="Proteomes" id="UP000243376"/>
    </source>
</evidence>
<keyword evidence="2" id="KW-0812">Transmembrane</keyword>
<sequence>MSAAPKKPPAQSTTPSKPAKRRSIGCNLWLFILAMLAVSLLGLSFLQPTKLTIVQEFIIGIPRGGIRETVETTSVDSCIRVAGSNELLSITRTRRVTTYNNGSVLELIFSDPPLPAQCN</sequence>
<organism evidence="3 4">
    <name type="scientific">Chloroflexus aggregans</name>
    <dbReference type="NCBI Taxonomy" id="152260"/>
    <lineage>
        <taxon>Bacteria</taxon>
        <taxon>Bacillati</taxon>
        <taxon>Chloroflexota</taxon>
        <taxon>Chloroflexia</taxon>
        <taxon>Chloroflexales</taxon>
        <taxon>Chloroflexineae</taxon>
        <taxon>Chloroflexaceae</taxon>
        <taxon>Chloroflexus</taxon>
    </lineage>
</organism>
<keyword evidence="2" id="KW-1133">Transmembrane helix</keyword>
<keyword evidence="2" id="KW-0472">Membrane</keyword>
<proteinExistence type="predicted"/>
<comment type="caution">
    <text evidence="3">The sequence shown here is derived from an EMBL/GenBank/DDBJ whole genome shotgun (WGS) entry which is preliminary data.</text>
</comment>
<evidence type="ECO:0000313" key="3">
    <source>
        <dbReference type="EMBL" id="PMP78334.1"/>
    </source>
</evidence>
<gene>
    <name evidence="3" type="ORF">C0184_11090</name>
</gene>
<dbReference type="Proteomes" id="UP000243376">
    <property type="component" value="Unassembled WGS sequence"/>
</dbReference>